<organism evidence="2 3">
    <name type="scientific">Sporomusa termitida</name>
    <dbReference type="NCBI Taxonomy" id="2377"/>
    <lineage>
        <taxon>Bacteria</taxon>
        <taxon>Bacillati</taxon>
        <taxon>Bacillota</taxon>
        <taxon>Negativicutes</taxon>
        <taxon>Selenomonadales</taxon>
        <taxon>Sporomusaceae</taxon>
        <taxon>Sporomusa</taxon>
    </lineage>
</organism>
<dbReference type="Proteomes" id="UP000320776">
    <property type="component" value="Chromosome"/>
</dbReference>
<dbReference type="Pfam" id="PF04165">
    <property type="entry name" value="DUF401"/>
    <property type="match status" value="1"/>
</dbReference>
<feature type="transmembrane region" description="Helical" evidence="1">
    <location>
        <begin position="328"/>
        <end position="354"/>
    </location>
</feature>
<dbReference type="KEGG" id="sted:SPTER_36660"/>
<proteinExistence type="predicted"/>
<dbReference type="InterPro" id="IPR007294">
    <property type="entry name" value="DUF401"/>
</dbReference>
<keyword evidence="1" id="KW-1133">Transmembrane helix</keyword>
<feature type="transmembrane region" description="Helical" evidence="1">
    <location>
        <begin position="381"/>
        <end position="402"/>
    </location>
</feature>
<sequence length="403" mass="43654">MLAILKILVTLALIVFLLNRKVKMGNAMLAGTTVLWLLSGGNLLHAQTAVINTVQSHSTWEIVLALYFVMCLEYQLRTGGIIDGLMTTARRALRSERILLALMPAFLGFLPSLGGAIFSAPLVESASKPYQLTPETKTAINYWFRHIWEYTNPIFTGMLLASQLSNIPLSALIANMAWLTVLATVIGWLFFLTMLKKQPAPAAPVNTSQAADRGYYYVTLAAGPIIVNFMLVVFLKLAAAVSMALVVAAMVLLLRQNLTGIRAMLAHALDRKLLWGIVAILFFQNILRQTGAIEDIAVLLNNLAISNAVVVGAIAFIAGILTGTSQGFVAITFPFIAVLSPGDITLAMVCFALGTAGQMLSPAHLCLLVTLDYFKADFLKTLRPVACLELIMIIAVCVVTTFH</sequence>
<dbReference type="EMBL" id="CP036259">
    <property type="protein sequence ID" value="QDR82242.1"/>
    <property type="molecule type" value="Genomic_DNA"/>
</dbReference>
<evidence type="ECO:0000313" key="2">
    <source>
        <dbReference type="EMBL" id="QDR82242.1"/>
    </source>
</evidence>
<feature type="transmembrane region" description="Helical" evidence="1">
    <location>
        <begin position="98"/>
        <end position="120"/>
    </location>
</feature>
<dbReference type="AlphaFoldDB" id="A0A517DY25"/>
<evidence type="ECO:0000313" key="3">
    <source>
        <dbReference type="Proteomes" id="UP000320776"/>
    </source>
</evidence>
<feature type="transmembrane region" description="Helical" evidence="1">
    <location>
        <begin position="299"/>
        <end position="321"/>
    </location>
</feature>
<reference evidence="2 3" key="1">
    <citation type="submission" date="2019-02" db="EMBL/GenBank/DDBJ databases">
        <title>Closed genome of Sporomusa termitida DSM 4440.</title>
        <authorList>
            <person name="Poehlein A."/>
            <person name="Daniel R."/>
        </authorList>
    </citation>
    <scope>NUCLEOTIDE SEQUENCE [LARGE SCALE GENOMIC DNA]</scope>
    <source>
        <strain evidence="2 3">DSM 4440</strain>
    </source>
</reference>
<dbReference type="PANTHER" id="PTHR39556:SF1">
    <property type="entry name" value="PROTEIN, PUTATIVE-RELATED"/>
    <property type="match status" value="1"/>
</dbReference>
<accession>A0A517DY25</accession>
<gene>
    <name evidence="2" type="ORF">SPTER_36660</name>
</gene>
<name>A0A517DY25_9FIRM</name>
<dbReference type="RefSeq" id="WP_144351649.1">
    <property type="nucleotide sequence ID" value="NZ_CP036259.1"/>
</dbReference>
<feature type="transmembrane region" description="Helical" evidence="1">
    <location>
        <begin position="214"/>
        <end position="231"/>
    </location>
</feature>
<feature type="transmembrane region" description="Helical" evidence="1">
    <location>
        <begin position="237"/>
        <end position="254"/>
    </location>
</feature>
<keyword evidence="1" id="KW-0812">Transmembrane</keyword>
<dbReference type="PANTHER" id="PTHR39556">
    <property type="entry name" value="PROTEIN, PUTATIVE-RELATED"/>
    <property type="match status" value="1"/>
</dbReference>
<keyword evidence="1" id="KW-0472">Membrane</keyword>
<evidence type="ECO:0000256" key="1">
    <source>
        <dbReference type="SAM" id="Phobius"/>
    </source>
</evidence>
<protein>
    <submittedName>
        <fullName evidence="2">Integral membrane protein</fullName>
    </submittedName>
</protein>
<keyword evidence="3" id="KW-1185">Reference proteome</keyword>
<feature type="transmembrane region" description="Helical" evidence="1">
    <location>
        <begin position="167"/>
        <end position="193"/>
    </location>
</feature>
<dbReference type="OrthoDB" id="367235at2"/>